<evidence type="ECO:0000313" key="2">
    <source>
        <dbReference type="EMBL" id="KAL3395268.1"/>
    </source>
</evidence>
<dbReference type="AlphaFoldDB" id="A0ABD2WR27"/>
<gene>
    <name evidence="2" type="ORF">TKK_010647</name>
</gene>
<evidence type="ECO:0000256" key="1">
    <source>
        <dbReference type="SAM" id="MobiDB-lite"/>
    </source>
</evidence>
<feature type="compositionally biased region" description="Basic and acidic residues" evidence="1">
    <location>
        <begin position="197"/>
        <end position="216"/>
    </location>
</feature>
<evidence type="ECO:0000313" key="3">
    <source>
        <dbReference type="Proteomes" id="UP001627154"/>
    </source>
</evidence>
<comment type="caution">
    <text evidence="2">The sequence shown here is derived from an EMBL/GenBank/DDBJ whole genome shotgun (WGS) entry which is preliminary data.</text>
</comment>
<feature type="compositionally biased region" description="Polar residues" evidence="1">
    <location>
        <begin position="88"/>
        <end position="98"/>
    </location>
</feature>
<reference evidence="2 3" key="1">
    <citation type="journal article" date="2024" name="bioRxiv">
        <title>A reference genome for Trichogramma kaykai: A tiny desert-dwelling parasitoid wasp with competing sex-ratio distorters.</title>
        <authorList>
            <person name="Culotta J."/>
            <person name="Lindsey A.R."/>
        </authorList>
    </citation>
    <scope>NUCLEOTIDE SEQUENCE [LARGE SCALE GENOMIC DNA]</scope>
    <source>
        <strain evidence="2 3">KSX58</strain>
    </source>
</reference>
<dbReference type="Proteomes" id="UP001627154">
    <property type="component" value="Unassembled WGS sequence"/>
</dbReference>
<accession>A0ABD2WR27</accession>
<feature type="compositionally biased region" description="Low complexity" evidence="1">
    <location>
        <begin position="128"/>
        <end position="139"/>
    </location>
</feature>
<feature type="compositionally biased region" description="Basic and acidic residues" evidence="1">
    <location>
        <begin position="227"/>
        <end position="244"/>
    </location>
</feature>
<feature type="region of interest" description="Disordered" evidence="1">
    <location>
        <begin position="116"/>
        <end position="406"/>
    </location>
</feature>
<feature type="compositionally biased region" description="Low complexity" evidence="1">
    <location>
        <begin position="174"/>
        <end position="194"/>
    </location>
</feature>
<proteinExistence type="predicted"/>
<feature type="region of interest" description="Disordered" evidence="1">
    <location>
        <begin position="77"/>
        <end position="102"/>
    </location>
</feature>
<protein>
    <submittedName>
        <fullName evidence="2">Uncharacterized protein</fullName>
    </submittedName>
</protein>
<dbReference type="EMBL" id="JBJJXI010000084">
    <property type="protein sequence ID" value="KAL3395268.1"/>
    <property type="molecule type" value="Genomic_DNA"/>
</dbReference>
<sequence length="534" mass="60225">MKKTIKENVQTSCSQETISHYKKQLLKNTRPILTIQAKPNVLPNLSVRVEKMSQKSIESYIQKNKNTENAAHEKMLRTSRTAKRSLDESSSAGPSVESTENKKLRKIEVPSFLKDLEESSDSDEESKNLLLSISSPQSSDSDEPSFPGSLRLDSEKKSDHGSSPQSLNKDKPSSHGSSGSGSNKKSHHSSSSQSSDDDGRSFHRSSDSDNDNKSEHSSSAQSSNSDEQSHRYPDPLDPLVDNRRPLAARYASPNRQSLERENNAGQLPRNSPPPPLDPLIDNRRPLAPRYASPNRQSLERENNAGQLPRNSPPPPLDPLIDNRRPLAPRYASPNRQSLERENNAGQLPRNSPPPPLDPMVDNRRPLAHRNVGPNRRSPERENNNRPFPARISPPPSPPVDNNRRIAGPNRRDLIQVDLNDSFYMIKAFCPKFYSVHEKQGYFLRDNRVRPEPPRYSITNDGEVYLGADITYDPTSWELTKSKRFKIFCREVAVIVWDDKVDNVAMKLNKAQIQIPGRSPRSLSRPRLLELFLSE</sequence>
<name>A0ABD2WR27_9HYME</name>
<feature type="compositionally biased region" description="Low complexity" evidence="1">
    <location>
        <begin position="217"/>
        <end position="226"/>
    </location>
</feature>
<keyword evidence="3" id="KW-1185">Reference proteome</keyword>
<organism evidence="2 3">
    <name type="scientific">Trichogramma kaykai</name>
    <dbReference type="NCBI Taxonomy" id="54128"/>
    <lineage>
        <taxon>Eukaryota</taxon>
        <taxon>Metazoa</taxon>
        <taxon>Ecdysozoa</taxon>
        <taxon>Arthropoda</taxon>
        <taxon>Hexapoda</taxon>
        <taxon>Insecta</taxon>
        <taxon>Pterygota</taxon>
        <taxon>Neoptera</taxon>
        <taxon>Endopterygota</taxon>
        <taxon>Hymenoptera</taxon>
        <taxon>Apocrita</taxon>
        <taxon>Proctotrupomorpha</taxon>
        <taxon>Chalcidoidea</taxon>
        <taxon>Trichogrammatidae</taxon>
        <taxon>Trichogramma</taxon>
    </lineage>
</organism>